<reference evidence="1" key="1">
    <citation type="submission" date="2022-07" db="EMBL/GenBank/DDBJ databases">
        <title>Phylogenomic reconstructions and comparative analyses of Kickxellomycotina fungi.</title>
        <authorList>
            <person name="Reynolds N.K."/>
            <person name="Stajich J.E."/>
            <person name="Barry K."/>
            <person name="Grigoriev I.V."/>
            <person name="Crous P."/>
            <person name="Smith M.E."/>
        </authorList>
    </citation>
    <scope>NUCLEOTIDE SEQUENCE</scope>
    <source>
        <strain evidence="1">BCRC 34191</strain>
    </source>
</reference>
<evidence type="ECO:0000313" key="1">
    <source>
        <dbReference type="EMBL" id="KAJ2772746.1"/>
    </source>
</evidence>
<gene>
    <name evidence="1" type="primary">CWC22</name>
    <name evidence="1" type="ORF">GGI18_004825</name>
</gene>
<feature type="non-terminal residue" evidence="1">
    <location>
        <position position="1"/>
    </location>
</feature>
<evidence type="ECO:0000313" key="2">
    <source>
        <dbReference type="Proteomes" id="UP001140066"/>
    </source>
</evidence>
<proteinExistence type="predicted"/>
<dbReference type="EMBL" id="JANBUK010002400">
    <property type="protein sequence ID" value="KAJ2772746.1"/>
    <property type="molecule type" value="Genomic_DNA"/>
</dbReference>
<organism evidence="1 2">
    <name type="scientific">Coemansia linderi</name>
    <dbReference type="NCBI Taxonomy" id="2663919"/>
    <lineage>
        <taxon>Eukaryota</taxon>
        <taxon>Fungi</taxon>
        <taxon>Fungi incertae sedis</taxon>
        <taxon>Zoopagomycota</taxon>
        <taxon>Kickxellomycotina</taxon>
        <taxon>Kickxellomycetes</taxon>
        <taxon>Kickxellales</taxon>
        <taxon>Kickxellaceae</taxon>
        <taxon>Coemansia</taxon>
    </lineage>
</organism>
<accession>A0ACC1K3W1</accession>
<dbReference type="Proteomes" id="UP001140066">
    <property type="component" value="Unassembled WGS sequence"/>
</dbReference>
<comment type="caution">
    <text evidence="1">The sequence shown here is derived from an EMBL/GenBank/DDBJ whole genome shotgun (WGS) entry which is preliminary data.</text>
</comment>
<sequence>AVVLTEESTTSSSRIFLKILLQDMAEELGMKALNDRLKSTEYRVAEAVKGMFPSNDAQAMRFAINYYTSIGLGAITEEMREQLKELPLLKAGDDSDSDSGSDSSSGSSSGSYSSSSSRSYSGSDSDSSSSSASYSSSSSRSRSPRRKTSMSPRNSRRSYSRSPDPGARPAPVALPAEQGDIVPSTHSEKDSAALSDSRSRSPQPNNRPEAHRPRVRSPSYSPAASPVRRSPERSPSADAAEHGVRSMDKLSLREGTSARGRSPVGEKGADSRSRSPHRRHRSPAYSRSPSPRAGYGRSRGRDEHRSTRPRYDRDRSREVILPVKVAV</sequence>
<protein>
    <submittedName>
        <fullName evidence="1">Pre-mRNA-splicing factor cwc22</fullName>
    </submittedName>
</protein>
<name>A0ACC1K3W1_9FUNG</name>
<keyword evidence="2" id="KW-1185">Reference proteome</keyword>